<reference evidence="1 2" key="2">
    <citation type="journal article" date="2016" name="Science">
        <title>A bacterium that degrades and assimilates poly(ethylene terephthalate).</title>
        <authorList>
            <person name="Yoshida S."/>
            <person name="Hiraga K."/>
            <person name="Takehana T."/>
            <person name="Taniguchi I."/>
            <person name="Yamaji H."/>
            <person name="Maeda Y."/>
            <person name="Toyohara K."/>
            <person name="Miyamoto K."/>
            <person name="Kimura Y."/>
            <person name="Oda K."/>
        </authorList>
    </citation>
    <scope>NUCLEOTIDE SEQUENCE [LARGE SCALE GENOMIC DNA]</scope>
    <source>
        <strain evidence="2">NBRC 110686 / TISTR 2288 / 201-F6</strain>
    </source>
</reference>
<proteinExistence type="predicted"/>
<keyword evidence="2" id="KW-1185">Reference proteome</keyword>
<dbReference type="RefSeq" id="WP_054018120.1">
    <property type="nucleotide sequence ID" value="NZ_BBYR01000005.1"/>
</dbReference>
<reference evidence="2" key="1">
    <citation type="submission" date="2015-07" db="EMBL/GenBank/DDBJ databases">
        <title>Discovery of a poly(ethylene terephthalate assimilation.</title>
        <authorList>
            <person name="Yoshida S."/>
            <person name="Hiraga K."/>
            <person name="Takehana T."/>
            <person name="Taniguchi I."/>
            <person name="Yamaji H."/>
            <person name="Maeda Y."/>
            <person name="Toyohara K."/>
            <person name="Miyamoto K."/>
            <person name="Kimura Y."/>
            <person name="Oda K."/>
        </authorList>
    </citation>
    <scope>NUCLEOTIDE SEQUENCE [LARGE SCALE GENOMIC DNA]</scope>
    <source>
        <strain evidence="2">NBRC 110686 / TISTR 2288 / 201-F6</strain>
    </source>
</reference>
<gene>
    <name evidence="1" type="ORF">ISF6_3388</name>
</gene>
<organism evidence="1 2">
    <name type="scientific">Piscinibacter sakaiensis</name>
    <name type="common">Ideonella sakaiensis</name>
    <dbReference type="NCBI Taxonomy" id="1547922"/>
    <lineage>
        <taxon>Bacteria</taxon>
        <taxon>Pseudomonadati</taxon>
        <taxon>Pseudomonadota</taxon>
        <taxon>Betaproteobacteria</taxon>
        <taxon>Burkholderiales</taxon>
        <taxon>Sphaerotilaceae</taxon>
        <taxon>Piscinibacter</taxon>
    </lineage>
</organism>
<name>A0A0K8NU96_PISS1</name>
<comment type="caution">
    <text evidence="1">The sequence shown here is derived from an EMBL/GenBank/DDBJ whole genome shotgun (WGS) entry which is preliminary data.</text>
</comment>
<dbReference type="EMBL" id="BBYR01000005">
    <property type="protein sequence ID" value="GAP33962.1"/>
    <property type="molecule type" value="Genomic_DNA"/>
</dbReference>
<evidence type="ECO:0000313" key="2">
    <source>
        <dbReference type="Proteomes" id="UP000037660"/>
    </source>
</evidence>
<protein>
    <submittedName>
        <fullName evidence="1">Uncharacterized protein</fullName>
    </submittedName>
</protein>
<dbReference type="AlphaFoldDB" id="A0A0K8NU96"/>
<evidence type="ECO:0000313" key="1">
    <source>
        <dbReference type="EMBL" id="GAP33962.1"/>
    </source>
</evidence>
<sequence length="75" mass="8477">MVTKSLRPVTRETSAMVRDKGPRAVIVTVVGGVIELRAKGLRSTETLDVAWCYTAAVRQRLQLQRVERAKGRRRK</sequence>
<accession>A0A0K8NU96</accession>
<dbReference type="Proteomes" id="UP000037660">
    <property type="component" value="Unassembled WGS sequence"/>
</dbReference>